<dbReference type="InterPro" id="IPR050226">
    <property type="entry name" value="NagZ_Beta-hexosaminidase"/>
</dbReference>
<dbReference type="RefSeq" id="WP_125239951.1">
    <property type="nucleotide sequence ID" value="NZ_RQYF01000085.1"/>
</dbReference>
<dbReference type="Proteomes" id="UP000279562">
    <property type="component" value="Unassembled WGS sequence"/>
</dbReference>
<sequence>MRRAFLFALLVVACSARFVTDGKRPLAPPVPVPPVETILMRPYLNDSKCSEWADSVMQRLSLKERIGQLFIYTIAPQRDKRNRELLRKVVDGYKVGGLLFSGGLLQNQAMLTNEAQQMADVPLLITADAEWGLSMRLQGTPAFPRNMVLGCIEDDSLVYEYGREMARQCKELGIQVNFAPVADVNINPQNPVINTRSFGEDPVRVSNKVLAYSKGLEEGGVLSVCKHFPGHGDTDVDSHKALPTLSFTRERLDSVELYPFKQAISAGLSGIMVGHLEVPVFETRSGLPSSLSRNVVYDLLTHELKFKGLIFTDALAMKGVSGNSSVCLQALKAGNDLLLVPRRIKEELESVVEAVRSGELAEEYINEKCRKVLMYKYALGLSRRPHVRLTGLENRINTPATQTLIKRLNLAAITVLGNQTGVLPLDPVVKDVAVLNVGDAKTVAPFLKELSRYTHPVVHRLYENLPDAQYGQLRDSLVHYKRILVCITEQKLAAYQAFFAKFAPEVPVVYLSFIPGKQLLQIHRGISAAEAVVLAHSADEEVQQQVAGVLYGDVRADGRLSASIGGLFAAGMGETLGPHSVPRFVPEEYGMDSRLLAKIGEIAEEGIREGAYPGCQVVILKDGREMYNKAFGTHTRGGAATNSPQQVQKTDVYDVASLSKTTATLLAVMKLYDKGRISLTDCVADYLPFLRNTDKKDITVRDLLLHESGLPSTLLFYQDAIDPKSYSGSLFRGKQDARHPLRIGSRTWANPKFRFRAGLTSKEQTTECTMQVADSLWLNRSFKEEYLQKIADAPLKGKAYRYSCVGFILLQQLVEARTGMALSEFLAKEFYVPMGLKHTGYLPLRFLNKDEIVPSSIDPFLRKTTLQGFVHDESAAFLGGVSGNAGLFSNAGEVAKIHQMLLNGGELDGIRYLSKATCKVFTTTVSKISRRGLGFDKPDTRNPQKSPCAESAPASVYGHTGFTGTCAWADPENNLVYVFLCNRIYPNVWNNKLMQLDIRTRIQEAMYKSLLPRVSEEGSK</sequence>
<dbReference type="GO" id="GO:0004563">
    <property type="term" value="F:beta-N-acetylhexosaminidase activity"/>
    <property type="evidence" value="ECO:0007669"/>
    <property type="project" value="UniProtKB-EC"/>
</dbReference>
<evidence type="ECO:0000256" key="5">
    <source>
        <dbReference type="ARBA" id="ARBA00023295"/>
    </source>
</evidence>
<name>A0A3P1ZZ01_9BACE</name>
<dbReference type="InterPro" id="IPR036881">
    <property type="entry name" value="Glyco_hydro_3_C_sf"/>
</dbReference>
<evidence type="ECO:0000313" key="9">
    <source>
        <dbReference type="Proteomes" id="UP000279562"/>
    </source>
</evidence>
<proteinExistence type="inferred from homology"/>
<dbReference type="SUPFAM" id="SSF51445">
    <property type="entry name" value="(Trans)glycosidases"/>
    <property type="match status" value="1"/>
</dbReference>
<protein>
    <recommendedName>
        <fullName evidence="3">beta-N-acetylhexosaminidase</fullName>
        <ecNumber evidence="3">3.2.1.52</ecNumber>
    </recommendedName>
</protein>
<comment type="caution">
    <text evidence="8">The sequence shown here is derived from an EMBL/GenBank/DDBJ whole genome shotgun (WGS) entry which is preliminary data.</text>
</comment>
<dbReference type="SUPFAM" id="SSF56601">
    <property type="entry name" value="beta-lactamase/transpeptidase-like"/>
    <property type="match status" value="1"/>
</dbReference>
<evidence type="ECO:0000259" key="6">
    <source>
        <dbReference type="Pfam" id="PF00144"/>
    </source>
</evidence>
<comment type="similarity">
    <text evidence="2">Belongs to the glycosyl hydrolase 3 family.</text>
</comment>
<feature type="domain" description="Beta-lactamase-related" evidence="6">
    <location>
        <begin position="603"/>
        <end position="987"/>
    </location>
</feature>
<organism evidence="8 9">
    <name type="scientific">Prevotella heparinolytica</name>
    <dbReference type="NCBI Taxonomy" id="28113"/>
    <lineage>
        <taxon>Bacteria</taxon>
        <taxon>Pseudomonadati</taxon>
        <taxon>Bacteroidota</taxon>
        <taxon>Bacteroidia</taxon>
        <taxon>Bacteroidales</taxon>
        <taxon>Bacteroidaceae</taxon>
        <taxon>Bacteroides</taxon>
    </lineage>
</organism>
<dbReference type="Gene3D" id="3.20.20.300">
    <property type="entry name" value="Glycoside hydrolase, family 3, N-terminal domain"/>
    <property type="match status" value="1"/>
</dbReference>
<dbReference type="GO" id="GO:0005975">
    <property type="term" value="P:carbohydrate metabolic process"/>
    <property type="evidence" value="ECO:0007669"/>
    <property type="project" value="InterPro"/>
</dbReference>
<reference evidence="8 9" key="1">
    <citation type="submission" date="2018-11" db="EMBL/GenBank/DDBJ databases">
        <title>Genomes From Bacteria Associated with the Canine Oral Cavity: a Test Case for Automated Genome-Based Taxonomic Assignment.</title>
        <authorList>
            <person name="Coil D.A."/>
            <person name="Jospin G."/>
            <person name="Darling A.E."/>
            <person name="Wallis C."/>
            <person name="Davis I.J."/>
            <person name="Harris S."/>
            <person name="Eisen J.A."/>
            <person name="Holcombe L.J."/>
            <person name="O'Flynn C."/>
        </authorList>
    </citation>
    <scope>NUCLEOTIDE SEQUENCE [LARGE SCALE GENOMIC DNA]</scope>
    <source>
        <strain evidence="8 9">OH1047_COT-310</strain>
    </source>
</reference>
<keyword evidence="4" id="KW-0378">Hydrolase</keyword>
<dbReference type="Pfam" id="PF00144">
    <property type="entry name" value="Beta-lactamase"/>
    <property type="match status" value="1"/>
</dbReference>
<dbReference type="AlphaFoldDB" id="A0A3P1ZZ01"/>
<dbReference type="EC" id="3.2.1.52" evidence="3"/>
<dbReference type="InterPro" id="IPR001764">
    <property type="entry name" value="Glyco_hydro_3_N"/>
</dbReference>
<evidence type="ECO:0000256" key="1">
    <source>
        <dbReference type="ARBA" id="ARBA00001231"/>
    </source>
</evidence>
<evidence type="ECO:0000313" key="8">
    <source>
        <dbReference type="EMBL" id="RRD88369.1"/>
    </source>
</evidence>
<keyword evidence="5" id="KW-0326">Glycosidase</keyword>
<dbReference type="SUPFAM" id="SSF52279">
    <property type="entry name" value="Beta-D-glucan exohydrolase, C-terminal domain"/>
    <property type="match status" value="1"/>
</dbReference>
<dbReference type="Pfam" id="PF00933">
    <property type="entry name" value="Glyco_hydro_3"/>
    <property type="match status" value="1"/>
</dbReference>
<dbReference type="GO" id="GO:0009254">
    <property type="term" value="P:peptidoglycan turnover"/>
    <property type="evidence" value="ECO:0007669"/>
    <property type="project" value="TreeGrafter"/>
</dbReference>
<dbReference type="InterPro" id="IPR012338">
    <property type="entry name" value="Beta-lactam/transpept-like"/>
</dbReference>
<dbReference type="InterPro" id="IPR036962">
    <property type="entry name" value="Glyco_hydro_3_N_sf"/>
</dbReference>
<feature type="domain" description="Glycoside hydrolase family 3 N-terminal" evidence="7">
    <location>
        <begin position="62"/>
        <end position="373"/>
    </location>
</feature>
<gene>
    <name evidence="8" type="ORF">EII33_12280</name>
</gene>
<dbReference type="Gene3D" id="3.40.710.10">
    <property type="entry name" value="DD-peptidase/beta-lactamase superfamily"/>
    <property type="match status" value="1"/>
</dbReference>
<keyword evidence="9" id="KW-1185">Reference proteome</keyword>
<evidence type="ECO:0000256" key="3">
    <source>
        <dbReference type="ARBA" id="ARBA00012663"/>
    </source>
</evidence>
<dbReference type="PANTHER" id="PTHR30480:SF13">
    <property type="entry name" value="BETA-HEXOSAMINIDASE"/>
    <property type="match status" value="1"/>
</dbReference>
<dbReference type="InterPro" id="IPR017853">
    <property type="entry name" value="GH"/>
</dbReference>
<evidence type="ECO:0000256" key="4">
    <source>
        <dbReference type="ARBA" id="ARBA00022801"/>
    </source>
</evidence>
<dbReference type="EMBL" id="RQYF01000085">
    <property type="protein sequence ID" value="RRD88369.1"/>
    <property type="molecule type" value="Genomic_DNA"/>
</dbReference>
<accession>A0A3P1ZZ01</accession>
<dbReference type="InterPro" id="IPR001466">
    <property type="entry name" value="Beta-lactam-related"/>
</dbReference>
<evidence type="ECO:0000259" key="7">
    <source>
        <dbReference type="Pfam" id="PF00933"/>
    </source>
</evidence>
<evidence type="ECO:0000256" key="2">
    <source>
        <dbReference type="ARBA" id="ARBA00005336"/>
    </source>
</evidence>
<dbReference type="PANTHER" id="PTHR30480">
    <property type="entry name" value="BETA-HEXOSAMINIDASE-RELATED"/>
    <property type="match status" value="1"/>
</dbReference>
<comment type="catalytic activity">
    <reaction evidence="1">
        <text>Hydrolysis of terminal non-reducing N-acetyl-D-hexosamine residues in N-acetyl-beta-D-hexosaminides.</text>
        <dbReference type="EC" id="3.2.1.52"/>
    </reaction>
</comment>